<feature type="domain" description="Biotin carboxylation" evidence="8">
    <location>
        <begin position="1"/>
        <end position="447"/>
    </location>
</feature>
<keyword evidence="5" id="KW-0092">Biotin</keyword>
<dbReference type="Pfam" id="PF00289">
    <property type="entry name" value="Biotin_carb_N"/>
    <property type="match status" value="1"/>
</dbReference>
<evidence type="ECO:0000259" key="7">
    <source>
        <dbReference type="PROSITE" id="PS50975"/>
    </source>
</evidence>
<feature type="domain" description="ATP-grasp" evidence="7">
    <location>
        <begin position="119"/>
        <end position="315"/>
    </location>
</feature>
<gene>
    <name evidence="9" type="ORF">QMY55_09430</name>
</gene>
<dbReference type="InterPro" id="IPR011053">
    <property type="entry name" value="Single_hybrid_motif"/>
</dbReference>
<dbReference type="Gene3D" id="3.30.470.20">
    <property type="entry name" value="ATP-grasp fold, B domain"/>
    <property type="match status" value="1"/>
</dbReference>
<dbReference type="InterPro" id="IPR005482">
    <property type="entry name" value="Biotin_COase_C"/>
</dbReference>
<comment type="cofactor">
    <cofactor evidence="1">
        <name>biotin</name>
        <dbReference type="ChEBI" id="CHEBI:57586"/>
    </cofactor>
</comment>
<dbReference type="SUPFAM" id="SSF51230">
    <property type="entry name" value="Single hybrid motif"/>
    <property type="match status" value="1"/>
</dbReference>
<dbReference type="InterPro" id="IPR011761">
    <property type="entry name" value="ATP-grasp"/>
</dbReference>
<keyword evidence="10" id="KW-1185">Reference proteome</keyword>
<dbReference type="SUPFAM" id="SSF56059">
    <property type="entry name" value="Glutathione synthetase ATP-binding domain-like"/>
    <property type="match status" value="1"/>
</dbReference>
<dbReference type="EMBL" id="CP125947">
    <property type="protein sequence ID" value="WHS67312.1"/>
    <property type="molecule type" value="Genomic_DNA"/>
</dbReference>
<dbReference type="InterPro" id="IPR011054">
    <property type="entry name" value="Rudment_hybrid_motif"/>
</dbReference>
<dbReference type="Proteomes" id="UP001240697">
    <property type="component" value="Chromosome"/>
</dbReference>
<dbReference type="SUPFAM" id="SSF51246">
    <property type="entry name" value="Rudiment single hybrid motif"/>
    <property type="match status" value="1"/>
</dbReference>
<dbReference type="Gene3D" id="2.40.50.100">
    <property type="match status" value="1"/>
</dbReference>
<evidence type="ECO:0000256" key="2">
    <source>
        <dbReference type="ARBA" id="ARBA00022598"/>
    </source>
</evidence>
<dbReference type="Pfam" id="PF02786">
    <property type="entry name" value="CPSase_L_D2"/>
    <property type="match status" value="1"/>
</dbReference>
<dbReference type="SUPFAM" id="SSF52440">
    <property type="entry name" value="PreATP-grasp domain"/>
    <property type="match status" value="1"/>
</dbReference>
<keyword evidence="4 6" id="KW-0067">ATP-binding</keyword>
<dbReference type="InterPro" id="IPR005481">
    <property type="entry name" value="BC-like_N"/>
</dbReference>
<dbReference type="InterPro" id="IPR016185">
    <property type="entry name" value="PreATP-grasp_dom_sf"/>
</dbReference>
<sequence>MQRILIANRGEIALRVMATARRMGIETVAVYSDADAGSPHVQQADQAYALGGLTSAQSYLDVGKLLAAAKATGADAVHPGYGFLSEDAGFAQAVLEAGLIWIGPPPAAIRQLGSKAAAKQLAKAHDVPCLPGYEGSDQTHERFAAEAERIGYPVMVKAVAGGGGRGMRLVESPAQLQAALVGARSEALAGFGNGDMLVERAVMHPRHVELQIFADTQGHVIHLGERDCSVQRRHQKIIEESPSPAVNADLRERMGACAVALAKAAGYVGAGTVEFLLEGQDFYLMEMNTRLQVEHPVTEALTGLDLVEWQIRVARGEPLPLTQEQVQFHGHAIEVRLCAEDENFQPHTGVVQHFLAPDATSFARSALRFDHALRTGSEVTPYYDAMLGKLIVHAPSRAQAIDQLIHALGQLVVLGLPTNRAFLMQCLNDSVFRQGQALISYLAADAARLQQLLREQQSLAHQQWGVLCAVGQAPGGLACSYAQQRRLRHRDQTQELTLQPASRASWCLETKGGEPVMLQIDELLAHGWRARRAGLTQTVHAVPLGMEEGAAHWHLQAGAVDWLAQDVSYLPPEGASAAGQASELRAPFNGRVVQLQVQAGQQLQVRETAIVIESMKLEHSLGVRADCVVEEVLVAPGQQVTPGQILLRLAPLTKDMARNTGEGQA</sequence>
<dbReference type="Pfam" id="PF00364">
    <property type="entry name" value="Biotin_lipoyl"/>
    <property type="match status" value="1"/>
</dbReference>
<evidence type="ECO:0000259" key="8">
    <source>
        <dbReference type="PROSITE" id="PS50979"/>
    </source>
</evidence>
<evidence type="ECO:0000256" key="5">
    <source>
        <dbReference type="ARBA" id="ARBA00023267"/>
    </source>
</evidence>
<keyword evidence="2" id="KW-0436">Ligase</keyword>
<evidence type="ECO:0000256" key="3">
    <source>
        <dbReference type="ARBA" id="ARBA00022741"/>
    </source>
</evidence>
<organism evidence="9 10">
    <name type="scientific">Comamonas resistens</name>
    <dbReference type="NCBI Taxonomy" id="3046670"/>
    <lineage>
        <taxon>Bacteria</taxon>
        <taxon>Pseudomonadati</taxon>
        <taxon>Pseudomonadota</taxon>
        <taxon>Betaproteobacteria</taxon>
        <taxon>Burkholderiales</taxon>
        <taxon>Comamonadaceae</taxon>
        <taxon>Comamonas</taxon>
    </lineage>
</organism>
<proteinExistence type="predicted"/>
<evidence type="ECO:0000313" key="10">
    <source>
        <dbReference type="Proteomes" id="UP001240697"/>
    </source>
</evidence>
<dbReference type="SMART" id="SM00878">
    <property type="entry name" value="Biotin_carb_C"/>
    <property type="match status" value="1"/>
</dbReference>
<dbReference type="InterPro" id="IPR000089">
    <property type="entry name" value="Biotin_lipoyl"/>
</dbReference>
<dbReference type="InterPro" id="IPR005479">
    <property type="entry name" value="CPAse_ATP-bd"/>
</dbReference>
<evidence type="ECO:0000256" key="1">
    <source>
        <dbReference type="ARBA" id="ARBA00001953"/>
    </source>
</evidence>
<dbReference type="PROSITE" id="PS50975">
    <property type="entry name" value="ATP_GRASP"/>
    <property type="match status" value="1"/>
</dbReference>
<evidence type="ECO:0000256" key="4">
    <source>
        <dbReference type="ARBA" id="ARBA00022840"/>
    </source>
</evidence>
<keyword evidence="3 6" id="KW-0547">Nucleotide-binding</keyword>
<evidence type="ECO:0000313" key="9">
    <source>
        <dbReference type="EMBL" id="WHS67312.1"/>
    </source>
</evidence>
<dbReference type="PANTHER" id="PTHR18866:SF33">
    <property type="entry name" value="METHYLCROTONOYL-COA CARBOXYLASE SUBUNIT ALPHA, MITOCHONDRIAL-RELATED"/>
    <property type="match status" value="1"/>
</dbReference>
<reference evidence="9 10" key="1">
    <citation type="submission" date="2023-05" db="EMBL/GenBank/DDBJ databases">
        <authorList>
            <person name="Yin Y."/>
            <person name="Lu Z."/>
        </authorList>
    </citation>
    <scope>NUCLEOTIDE SEQUENCE [LARGE SCALE GENOMIC DNA]</scope>
    <source>
        <strain evidence="9 10">ZM22</strain>
    </source>
</reference>
<dbReference type="Pfam" id="PF02785">
    <property type="entry name" value="Biotin_carb_C"/>
    <property type="match status" value="1"/>
</dbReference>
<dbReference type="PROSITE" id="PS50979">
    <property type="entry name" value="BC"/>
    <property type="match status" value="1"/>
</dbReference>
<name>A0ABY8SWB3_9BURK</name>
<accession>A0ABY8SWB3</accession>
<dbReference type="InterPro" id="IPR050856">
    <property type="entry name" value="Biotin_carboxylase_complex"/>
</dbReference>
<dbReference type="InterPro" id="IPR011764">
    <property type="entry name" value="Biotin_carboxylation_dom"/>
</dbReference>
<protein>
    <submittedName>
        <fullName evidence="9">Biotin carboxylase N-terminal domain-containing protein</fullName>
    </submittedName>
</protein>
<evidence type="ECO:0000256" key="6">
    <source>
        <dbReference type="PROSITE-ProRule" id="PRU00409"/>
    </source>
</evidence>
<dbReference type="RefSeq" id="WP_283488349.1">
    <property type="nucleotide sequence ID" value="NZ_CP125947.1"/>
</dbReference>
<dbReference type="PROSITE" id="PS00867">
    <property type="entry name" value="CPSASE_2"/>
    <property type="match status" value="1"/>
</dbReference>
<dbReference type="PANTHER" id="PTHR18866">
    <property type="entry name" value="CARBOXYLASE:PYRUVATE/ACETYL-COA/PROPIONYL-COA CARBOXYLASE"/>
    <property type="match status" value="1"/>
</dbReference>
<dbReference type="CDD" id="cd06850">
    <property type="entry name" value="biotinyl_domain"/>
    <property type="match status" value="1"/>
</dbReference>